<dbReference type="PROSITE" id="PS00076">
    <property type="entry name" value="PYRIDINE_REDOX_1"/>
    <property type="match status" value="1"/>
</dbReference>
<keyword evidence="5" id="KW-0521">NADP</keyword>
<dbReference type="PRINTS" id="PR00368">
    <property type="entry name" value="FADPNR"/>
</dbReference>
<dbReference type="InterPro" id="IPR016156">
    <property type="entry name" value="FAD/NAD-linked_Rdtase_dimer_sf"/>
</dbReference>
<feature type="transmembrane region" description="Helical" evidence="10">
    <location>
        <begin position="223"/>
        <end position="243"/>
    </location>
</feature>
<accession>A0A420DQ55</accession>
<feature type="transmembrane region" description="Helical" evidence="10">
    <location>
        <begin position="154"/>
        <end position="174"/>
    </location>
</feature>
<dbReference type="InterPro" id="IPR023753">
    <property type="entry name" value="FAD/NAD-binding_dom"/>
</dbReference>
<dbReference type="InterPro" id="IPR012999">
    <property type="entry name" value="Pyr_OxRdtase_I_AS"/>
</dbReference>
<dbReference type="InterPro" id="IPR032816">
    <property type="entry name" value="VTT_dom"/>
</dbReference>
<keyword evidence="10" id="KW-0812">Transmembrane</keyword>
<dbReference type="STRING" id="1443111.Z949_3014"/>
<keyword evidence="15" id="KW-1185">Reference proteome</keyword>
<reference evidence="14 15" key="1">
    <citation type="submission" date="2018-09" db="EMBL/GenBank/DDBJ databases">
        <title>Genomic Encyclopedia of Archaeal and Bacterial Type Strains, Phase II (KMG-II): from individual species to whole genera.</title>
        <authorList>
            <person name="Goeker M."/>
        </authorList>
    </citation>
    <scope>NUCLEOTIDE SEQUENCE [LARGE SCALE GENOMIC DNA]</scope>
    <source>
        <strain evidence="14 15">DSM 11458</strain>
    </source>
</reference>
<evidence type="ECO:0000256" key="1">
    <source>
        <dbReference type="ARBA" id="ARBA00001974"/>
    </source>
</evidence>
<evidence type="ECO:0000313" key="15">
    <source>
        <dbReference type="Proteomes" id="UP000284407"/>
    </source>
</evidence>
<comment type="caution">
    <text evidence="14">The sequence shown here is derived from an EMBL/GenBank/DDBJ whole genome shotgun (WGS) entry which is preliminary data.</text>
</comment>
<dbReference type="Gene3D" id="3.30.390.30">
    <property type="match status" value="1"/>
</dbReference>
<dbReference type="GO" id="GO:0003955">
    <property type="term" value="F:NAD(P)H dehydrogenase (quinone) activity"/>
    <property type="evidence" value="ECO:0007669"/>
    <property type="project" value="TreeGrafter"/>
</dbReference>
<evidence type="ECO:0000259" key="13">
    <source>
        <dbReference type="Pfam" id="PF09335"/>
    </source>
</evidence>
<feature type="domain" description="Pyridine nucleotide-disulphide oxidoreductase dimerisation" evidence="11">
    <location>
        <begin position="589"/>
        <end position="696"/>
    </location>
</feature>
<dbReference type="PANTHER" id="PTHR43014">
    <property type="entry name" value="MERCURIC REDUCTASE"/>
    <property type="match status" value="1"/>
</dbReference>
<gene>
    <name evidence="14" type="ORF">C8N30_1014</name>
</gene>
<dbReference type="Pfam" id="PF07992">
    <property type="entry name" value="Pyr_redox_2"/>
    <property type="match status" value="1"/>
</dbReference>
<keyword evidence="14" id="KW-0670">Pyruvate</keyword>
<keyword evidence="4 9" id="KW-0274">FAD</keyword>
<sequence length="723" mass="76848">MTDKTQDTGKIVGGKPAIARYAPMALIAVVAIVGAFALRDYISFDALRDNREALIAFRDSNFALTVLGFVFCYVLIVTFSLPGASIATLTGGFLFGTFLGAAINVSAATIGATFIFLAARMGLGDKLKARMEASDGLVAKIKKGLDENQWSMLFFIRLVPAVPFFVANLIPAFLGVPIQRFVISTFLGIIPGSLVYSSVGAGLGEVFARGETPNLGIIFEPHILLPILGLCALSLLPVVIKAVTGKKGNFEMKHIKTDILVIGAGSGGLSVAAGAAQMGANVVLLEGHKMGGDCLNYGCVPSKALIATGKAAYAQKHSVQFGVSDASGTVDYAAAKDHVHDVIATIAPVDSQERFEGFGINVIREFGRFISPTEVQAGDKIIKARRIVIATGSSPLVPPIPGLANVPYETNETLFDLREVPEHLLIIGGGPIGMEMAQAHIRMGCKVTVIEGAKALGKDDPELAEVVLSSLRDEGVEIAEDALAAEVRGKAGAIEVETKDGRVFRGSHLLMAVGRKANTDKLDLEAGGVKPSRNGITVDDNLRTNNRRVYAIGDVAGGLQFTHVAGYHAGVIIRSMLFGLPSKAKTTHIPWATYTDPELSQVGLTEAEAKKKHGSALEVVRFHYSHNDRAIAERKTKGFIKVMVVKGRPVGASIVGYQAGELINLWALALANNMKMSQIAAMVAPYPTIGEINKRAAGAYFSPRLFESDLVKRVVGFVQRYVP</sequence>
<evidence type="ECO:0000256" key="2">
    <source>
        <dbReference type="ARBA" id="ARBA00007532"/>
    </source>
</evidence>
<dbReference type="EMBL" id="RAQK01000001">
    <property type="protein sequence ID" value="RKE96454.1"/>
    <property type="molecule type" value="Genomic_DNA"/>
</dbReference>
<organism evidence="14 15">
    <name type="scientific">Sulfitobacter guttiformis</name>
    <dbReference type="NCBI Taxonomy" id="74349"/>
    <lineage>
        <taxon>Bacteria</taxon>
        <taxon>Pseudomonadati</taxon>
        <taxon>Pseudomonadota</taxon>
        <taxon>Alphaproteobacteria</taxon>
        <taxon>Rhodobacterales</taxon>
        <taxon>Roseobacteraceae</taxon>
        <taxon>Sulfitobacter</taxon>
    </lineage>
</organism>
<keyword evidence="7" id="KW-1015">Disulfide bond</keyword>
<keyword evidence="3 9" id="KW-0285">Flavoprotein</keyword>
<dbReference type="GO" id="GO:0050660">
    <property type="term" value="F:flavin adenine dinucleotide binding"/>
    <property type="evidence" value="ECO:0007669"/>
    <property type="project" value="TreeGrafter"/>
</dbReference>
<feature type="transmembrane region" description="Helical" evidence="10">
    <location>
        <begin position="21"/>
        <end position="42"/>
    </location>
</feature>
<dbReference type="Gene3D" id="3.50.50.60">
    <property type="entry name" value="FAD/NAD(P)-binding domain"/>
    <property type="match status" value="2"/>
</dbReference>
<keyword evidence="10" id="KW-0472">Membrane</keyword>
<evidence type="ECO:0000256" key="5">
    <source>
        <dbReference type="ARBA" id="ARBA00022857"/>
    </source>
</evidence>
<dbReference type="SUPFAM" id="SSF51905">
    <property type="entry name" value="FAD/NAD(P)-binding domain"/>
    <property type="match status" value="1"/>
</dbReference>
<keyword evidence="10" id="KW-1133">Transmembrane helix</keyword>
<protein>
    <submittedName>
        <fullName evidence="14">Pyruvate/2-oxoglutarate dehydrogenase complex dihydrolipoamide dehydrogenase (E3) component</fullName>
    </submittedName>
</protein>
<dbReference type="Proteomes" id="UP000284407">
    <property type="component" value="Unassembled WGS sequence"/>
</dbReference>
<dbReference type="InterPro" id="IPR036188">
    <property type="entry name" value="FAD/NAD-bd_sf"/>
</dbReference>
<evidence type="ECO:0000256" key="9">
    <source>
        <dbReference type="RuleBase" id="RU003691"/>
    </source>
</evidence>
<feature type="domain" description="FAD/NAD(P)-binding" evidence="12">
    <location>
        <begin position="258"/>
        <end position="568"/>
    </location>
</feature>
<dbReference type="AlphaFoldDB" id="A0A420DQ55"/>
<evidence type="ECO:0000256" key="10">
    <source>
        <dbReference type="SAM" id="Phobius"/>
    </source>
</evidence>
<dbReference type="FunFam" id="3.30.390.30:FF:000001">
    <property type="entry name" value="Dihydrolipoyl dehydrogenase"/>
    <property type="match status" value="1"/>
</dbReference>
<keyword evidence="6 9" id="KW-0560">Oxidoreductase</keyword>
<dbReference type="InterPro" id="IPR004099">
    <property type="entry name" value="Pyr_nucl-diS_OxRdtase_dimer"/>
</dbReference>
<evidence type="ECO:0000256" key="3">
    <source>
        <dbReference type="ARBA" id="ARBA00022630"/>
    </source>
</evidence>
<dbReference type="PANTHER" id="PTHR43014:SF2">
    <property type="entry name" value="MERCURIC REDUCTASE"/>
    <property type="match status" value="1"/>
</dbReference>
<dbReference type="Pfam" id="PF09335">
    <property type="entry name" value="VTT_dom"/>
    <property type="match status" value="1"/>
</dbReference>
<evidence type="ECO:0000256" key="6">
    <source>
        <dbReference type="ARBA" id="ARBA00023002"/>
    </source>
</evidence>
<evidence type="ECO:0000256" key="8">
    <source>
        <dbReference type="ARBA" id="ARBA00023284"/>
    </source>
</evidence>
<feature type="transmembrane region" description="Helical" evidence="10">
    <location>
        <begin position="93"/>
        <end position="119"/>
    </location>
</feature>
<comment type="similarity">
    <text evidence="2 9">Belongs to the class-I pyridine nucleotide-disulfide oxidoreductase family.</text>
</comment>
<proteinExistence type="inferred from homology"/>
<dbReference type="GO" id="GO:0016668">
    <property type="term" value="F:oxidoreductase activity, acting on a sulfur group of donors, NAD(P) as acceptor"/>
    <property type="evidence" value="ECO:0007669"/>
    <property type="project" value="InterPro"/>
</dbReference>
<feature type="domain" description="VTT" evidence="13">
    <location>
        <begin position="85"/>
        <end position="201"/>
    </location>
</feature>
<keyword evidence="8 9" id="KW-0676">Redox-active center</keyword>
<evidence type="ECO:0000256" key="7">
    <source>
        <dbReference type="ARBA" id="ARBA00023157"/>
    </source>
</evidence>
<evidence type="ECO:0000259" key="11">
    <source>
        <dbReference type="Pfam" id="PF02852"/>
    </source>
</evidence>
<evidence type="ECO:0000259" key="12">
    <source>
        <dbReference type="Pfam" id="PF07992"/>
    </source>
</evidence>
<evidence type="ECO:0000313" key="14">
    <source>
        <dbReference type="EMBL" id="RKE96454.1"/>
    </source>
</evidence>
<evidence type="ECO:0000256" key="4">
    <source>
        <dbReference type="ARBA" id="ARBA00022827"/>
    </source>
</evidence>
<comment type="cofactor">
    <cofactor evidence="1">
        <name>FAD</name>
        <dbReference type="ChEBI" id="CHEBI:57692"/>
    </cofactor>
</comment>
<feature type="transmembrane region" description="Helical" evidence="10">
    <location>
        <begin position="181"/>
        <end position="203"/>
    </location>
</feature>
<dbReference type="Pfam" id="PF02852">
    <property type="entry name" value="Pyr_redox_dim"/>
    <property type="match status" value="1"/>
</dbReference>
<feature type="transmembrane region" description="Helical" evidence="10">
    <location>
        <begin position="62"/>
        <end position="81"/>
    </location>
</feature>
<dbReference type="SUPFAM" id="SSF55424">
    <property type="entry name" value="FAD/NAD-linked reductases, dimerisation (C-terminal) domain"/>
    <property type="match status" value="1"/>
</dbReference>
<dbReference type="OrthoDB" id="9776382at2"/>
<name>A0A420DQ55_9RHOB</name>
<dbReference type="PRINTS" id="PR00411">
    <property type="entry name" value="PNDRDTASEI"/>
</dbReference>